<comment type="caution">
    <text evidence="2">The sequence shown here is derived from an EMBL/GenBank/DDBJ whole genome shotgun (WGS) entry which is preliminary data.</text>
</comment>
<dbReference type="Pfam" id="PF12728">
    <property type="entry name" value="HTH_17"/>
    <property type="match status" value="1"/>
</dbReference>
<dbReference type="AlphaFoldDB" id="A0A2W5MXE2"/>
<feature type="domain" description="Helix-turn-helix" evidence="1">
    <location>
        <begin position="7"/>
        <end position="48"/>
    </location>
</feature>
<sequence>MTPPNFTPKTLSERWDVSESTIRRKCRDGELPHFMIGSQIRIPLEVVMEIEQCKTQESSSTEKCGTTSIKMAAKQNVSHFAPRIVAKPIGVTRILSKPSR</sequence>
<evidence type="ECO:0000259" key="1">
    <source>
        <dbReference type="Pfam" id="PF12728"/>
    </source>
</evidence>
<dbReference type="EMBL" id="QFQB01000067">
    <property type="protein sequence ID" value="PZQ45008.1"/>
    <property type="molecule type" value="Genomic_DNA"/>
</dbReference>
<accession>A0A2W5MXE2</accession>
<organism evidence="2 3">
    <name type="scientific">Micavibrio aeruginosavorus</name>
    <dbReference type="NCBI Taxonomy" id="349221"/>
    <lineage>
        <taxon>Bacteria</taxon>
        <taxon>Pseudomonadati</taxon>
        <taxon>Bdellovibrionota</taxon>
        <taxon>Bdellovibrionia</taxon>
        <taxon>Bdellovibrionales</taxon>
        <taxon>Pseudobdellovibrionaceae</taxon>
        <taxon>Micavibrio</taxon>
    </lineage>
</organism>
<gene>
    <name evidence="2" type="ORF">DI551_08730</name>
</gene>
<evidence type="ECO:0000313" key="3">
    <source>
        <dbReference type="Proteomes" id="UP000249417"/>
    </source>
</evidence>
<dbReference type="InterPro" id="IPR010093">
    <property type="entry name" value="SinI_DNA-bd"/>
</dbReference>
<dbReference type="InterPro" id="IPR041657">
    <property type="entry name" value="HTH_17"/>
</dbReference>
<protein>
    <recommendedName>
        <fullName evidence="1">Helix-turn-helix domain-containing protein</fullName>
    </recommendedName>
</protein>
<name>A0A2W5MXE2_9BACT</name>
<dbReference type="Proteomes" id="UP000249417">
    <property type="component" value="Unassembled WGS sequence"/>
</dbReference>
<reference evidence="2 3" key="1">
    <citation type="submission" date="2017-08" db="EMBL/GenBank/DDBJ databases">
        <title>Infants hospitalized years apart are colonized by the same room-sourced microbial strains.</title>
        <authorList>
            <person name="Brooks B."/>
            <person name="Olm M.R."/>
            <person name="Firek B.A."/>
            <person name="Baker R."/>
            <person name="Thomas B.C."/>
            <person name="Morowitz M.J."/>
            <person name="Banfield J.F."/>
        </authorList>
    </citation>
    <scope>NUCLEOTIDE SEQUENCE [LARGE SCALE GENOMIC DNA]</scope>
    <source>
        <strain evidence="2">S2_005_002_R2_29</strain>
    </source>
</reference>
<evidence type="ECO:0000313" key="2">
    <source>
        <dbReference type="EMBL" id="PZQ45008.1"/>
    </source>
</evidence>
<dbReference type="GO" id="GO:0003677">
    <property type="term" value="F:DNA binding"/>
    <property type="evidence" value="ECO:0007669"/>
    <property type="project" value="InterPro"/>
</dbReference>
<dbReference type="NCBIfam" id="TIGR01764">
    <property type="entry name" value="excise"/>
    <property type="match status" value="1"/>
</dbReference>
<proteinExistence type="predicted"/>